<name>A0A024FWY7_9STRA</name>
<dbReference type="AlphaFoldDB" id="A0A024FWY7"/>
<evidence type="ECO:0000313" key="1">
    <source>
        <dbReference type="EMBL" id="CCI11698.1"/>
    </source>
</evidence>
<gene>
    <name evidence="1" type="ORF">BN9_133280</name>
</gene>
<dbReference type="Proteomes" id="UP000053237">
    <property type="component" value="Unassembled WGS sequence"/>
</dbReference>
<reference evidence="1 2" key="1">
    <citation type="submission" date="2012-05" db="EMBL/GenBank/DDBJ databases">
        <title>Recombination and specialization in a pathogen metapopulation.</title>
        <authorList>
            <person name="Gardiner A."/>
            <person name="Kemen E."/>
            <person name="Schultz-Larsen T."/>
            <person name="MacLean D."/>
            <person name="Van Oosterhout C."/>
            <person name="Jones J.D.G."/>
        </authorList>
    </citation>
    <scope>NUCLEOTIDE SEQUENCE [LARGE SCALE GENOMIC DNA]</scope>
    <source>
        <strain evidence="1 2">Ac Nc2</strain>
    </source>
</reference>
<organism evidence="1 2">
    <name type="scientific">Albugo candida</name>
    <dbReference type="NCBI Taxonomy" id="65357"/>
    <lineage>
        <taxon>Eukaryota</taxon>
        <taxon>Sar</taxon>
        <taxon>Stramenopiles</taxon>
        <taxon>Oomycota</taxon>
        <taxon>Peronosporomycetes</taxon>
        <taxon>Albuginales</taxon>
        <taxon>Albuginaceae</taxon>
        <taxon>Albugo</taxon>
    </lineage>
</organism>
<dbReference type="InParanoid" id="A0A024FWY7"/>
<keyword evidence="2" id="KW-1185">Reference proteome</keyword>
<dbReference type="EMBL" id="CAIX01001606">
    <property type="protein sequence ID" value="CCI11698.1"/>
    <property type="molecule type" value="Genomic_DNA"/>
</dbReference>
<sequence>MGYLYDKTMSIGTIEEFERSEYHTCINGAQSLRAPSRVSQSMSYADIGESVSVVSASHSVTAGTMHLSALQDSKFVFKVTFEEANSTQAHY</sequence>
<proteinExistence type="predicted"/>
<accession>A0A024FWY7</accession>
<protein>
    <submittedName>
        <fullName evidence="1">Uncharacterized protein</fullName>
    </submittedName>
</protein>
<evidence type="ECO:0000313" key="2">
    <source>
        <dbReference type="Proteomes" id="UP000053237"/>
    </source>
</evidence>
<comment type="caution">
    <text evidence="1">The sequence shown here is derived from an EMBL/GenBank/DDBJ whole genome shotgun (WGS) entry which is preliminary data.</text>
</comment>